<evidence type="ECO:0000313" key="2">
    <source>
        <dbReference type="EMBL" id="SHG64852.1"/>
    </source>
</evidence>
<name>A0A1M5LIA6_9FLAO</name>
<feature type="signal peptide" evidence="1">
    <location>
        <begin position="1"/>
        <end position="18"/>
    </location>
</feature>
<dbReference type="RefSeq" id="WP_141226153.1">
    <property type="nucleotide sequence ID" value="NZ_FQWB01000005.1"/>
</dbReference>
<evidence type="ECO:0000256" key="1">
    <source>
        <dbReference type="SAM" id="SignalP"/>
    </source>
</evidence>
<dbReference type="EMBL" id="FQWB01000005">
    <property type="protein sequence ID" value="SHG64852.1"/>
    <property type="molecule type" value="Genomic_DNA"/>
</dbReference>
<organism evidence="2 3">
    <name type="scientific">Flavobacterium fluvii</name>
    <dbReference type="NCBI Taxonomy" id="468056"/>
    <lineage>
        <taxon>Bacteria</taxon>
        <taxon>Pseudomonadati</taxon>
        <taxon>Bacteroidota</taxon>
        <taxon>Flavobacteriia</taxon>
        <taxon>Flavobacteriales</taxon>
        <taxon>Flavobacteriaceae</taxon>
        <taxon>Flavobacterium</taxon>
    </lineage>
</organism>
<keyword evidence="3" id="KW-1185">Reference proteome</keyword>
<sequence>MKKLLLLFSIFFLSNLCAQSKPNPMIVIDAKKIGFMQDINEQMQALNPDDISTLTVYKDSLVCTKYGSNSGAIIITTKKFILDTFYKNNIENSPLKEKIKSSDDLLKIGVVTDHPESKNQPYDELYQYIDTYTISEKIKKVAQITYLNPEDSIKINPEWVNGAIEIAAEIE</sequence>
<dbReference type="AlphaFoldDB" id="A0A1M5LIA6"/>
<dbReference type="STRING" id="468056.SAMN05443549_105224"/>
<proteinExistence type="predicted"/>
<accession>A0A1M5LIA6</accession>
<protein>
    <submittedName>
        <fullName evidence="2">Uncharacterized protein</fullName>
    </submittedName>
</protein>
<dbReference type="Proteomes" id="UP000184516">
    <property type="component" value="Unassembled WGS sequence"/>
</dbReference>
<evidence type="ECO:0000313" key="3">
    <source>
        <dbReference type="Proteomes" id="UP000184516"/>
    </source>
</evidence>
<gene>
    <name evidence="2" type="ORF">SAMN05443549_105224</name>
</gene>
<feature type="chain" id="PRO_5012544907" evidence="1">
    <location>
        <begin position="19"/>
        <end position="171"/>
    </location>
</feature>
<reference evidence="3" key="1">
    <citation type="submission" date="2016-11" db="EMBL/GenBank/DDBJ databases">
        <authorList>
            <person name="Varghese N."/>
            <person name="Submissions S."/>
        </authorList>
    </citation>
    <scope>NUCLEOTIDE SEQUENCE [LARGE SCALE GENOMIC DNA]</scope>
    <source>
        <strain evidence="3">DSM 19978</strain>
    </source>
</reference>
<dbReference type="OrthoDB" id="1357154at2"/>
<keyword evidence="1" id="KW-0732">Signal</keyword>